<dbReference type="EMBL" id="MU857866">
    <property type="protein sequence ID" value="KAK4243146.1"/>
    <property type="molecule type" value="Genomic_DNA"/>
</dbReference>
<dbReference type="GO" id="GO:0000981">
    <property type="term" value="F:DNA-binding transcription factor activity, RNA polymerase II-specific"/>
    <property type="evidence" value="ECO:0007669"/>
    <property type="project" value="InterPro"/>
</dbReference>
<dbReference type="AlphaFoldDB" id="A0AAN7CK65"/>
<protein>
    <recommendedName>
        <fullName evidence="2">Zn(2)-C6 fungal-type domain-containing protein</fullName>
    </recommendedName>
</protein>
<dbReference type="Proteomes" id="UP001303647">
    <property type="component" value="Unassembled WGS sequence"/>
</dbReference>
<feature type="non-terminal residue" evidence="3">
    <location>
        <position position="1"/>
    </location>
</feature>
<feature type="domain" description="Zn(2)-C6 fungal-type" evidence="2">
    <location>
        <begin position="34"/>
        <end position="62"/>
    </location>
</feature>
<proteinExistence type="predicted"/>
<dbReference type="GO" id="GO:0008270">
    <property type="term" value="F:zinc ion binding"/>
    <property type="evidence" value="ECO:0007669"/>
    <property type="project" value="InterPro"/>
</dbReference>
<dbReference type="SMART" id="SM00066">
    <property type="entry name" value="GAL4"/>
    <property type="match status" value="1"/>
</dbReference>
<dbReference type="Gene3D" id="4.10.240.10">
    <property type="entry name" value="Zn(2)-C6 fungal-type DNA-binding domain"/>
    <property type="match status" value="1"/>
</dbReference>
<name>A0AAN7CK65_9PEZI</name>
<evidence type="ECO:0000259" key="2">
    <source>
        <dbReference type="PROSITE" id="PS50048"/>
    </source>
</evidence>
<reference evidence="3" key="2">
    <citation type="submission" date="2023-05" db="EMBL/GenBank/DDBJ databases">
        <authorList>
            <consortium name="Lawrence Berkeley National Laboratory"/>
            <person name="Steindorff A."/>
            <person name="Hensen N."/>
            <person name="Bonometti L."/>
            <person name="Westerberg I."/>
            <person name="Brannstrom I.O."/>
            <person name="Guillou S."/>
            <person name="Cros-Aarteil S."/>
            <person name="Calhoun S."/>
            <person name="Haridas S."/>
            <person name="Kuo A."/>
            <person name="Mondo S."/>
            <person name="Pangilinan J."/>
            <person name="Riley R."/>
            <person name="Labutti K."/>
            <person name="Andreopoulos B."/>
            <person name="Lipzen A."/>
            <person name="Chen C."/>
            <person name="Yanf M."/>
            <person name="Daum C."/>
            <person name="Ng V."/>
            <person name="Clum A."/>
            <person name="Ohm R."/>
            <person name="Martin F."/>
            <person name="Silar P."/>
            <person name="Natvig D."/>
            <person name="Lalanne C."/>
            <person name="Gautier V."/>
            <person name="Ament-Velasquez S.L."/>
            <person name="Kruys A."/>
            <person name="Hutchinson M.I."/>
            <person name="Powell A.J."/>
            <person name="Barry K."/>
            <person name="Miller A.N."/>
            <person name="Grigoriev I.V."/>
            <person name="Debuchy R."/>
            <person name="Gladieux P."/>
            <person name="Thoren M.H."/>
            <person name="Johannesson H."/>
        </authorList>
    </citation>
    <scope>NUCLEOTIDE SEQUENCE</scope>
    <source>
        <strain evidence="3">CBS 359.72</strain>
    </source>
</reference>
<evidence type="ECO:0000256" key="1">
    <source>
        <dbReference type="ARBA" id="ARBA00023242"/>
    </source>
</evidence>
<reference evidence="3" key="1">
    <citation type="journal article" date="2023" name="Mol. Phylogenet. Evol.">
        <title>Genome-scale phylogeny and comparative genomics of the fungal order Sordariales.</title>
        <authorList>
            <person name="Hensen N."/>
            <person name="Bonometti L."/>
            <person name="Westerberg I."/>
            <person name="Brannstrom I.O."/>
            <person name="Guillou S."/>
            <person name="Cros-Aarteil S."/>
            <person name="Calhoun S."/>
            <person name="Haridas S."/>
            <person name="Kuo A."/>
            <person name="Mondo S."/>
            <person name="Pangilinan J."/>
            <person name="Riley R."/>
            <person name="LaButti K."/>
            <person name="Andreopoulos B."/>
            <person name="Lipzen A."/>
            <person name="Chen C."/>
            <person name="Yan M."/>
            <person name="Daum C."/>
            <person name="Ng V."/>
            <person name="Clum A."/>
            <person name="Steindorff A."/>
            <person name="Ohm R.A."/>
            <person name="Martin F."/>
            <person name="Silar P."/>
            <person name="Natvig D.O."/>
            <person name="Lalanne C."/>
            <person name="Gautier V."/>
            <person name="Ament-Velasquez S.L."/>
            <person name="Kruys A."/>
            <person name="Hutchinson M.I."/>
            <person name="Powell A.J."/>
            <person name="Barry K."/>
            <person name="Miller A.N."/>
            <person name="Grigoriev I.V."/>
            <person name="Debuchy R."/>
            <person name="Gladieux P."/>
            <person name="Hiltunen Thoren M."/>
            <person name="Johannesson H."/>
        </authorList>
    </citation>
    <scope>NUCLEOTIDE SEQUENCE</scope>
    <source>
        <strain evidence="3">CBS 359.72</strain>
    </source>
</reference>
<sequence>RTMVRITMYSQPQPRARENYIQHGEGRHKRVWNACVRCRLKKIKCSEDFPCKRCKEEGSICTPGTRRKKGNKILPPRYVEMLENSHLTLIATIQKLYLMVRNGEPWRLEEPERNDCGQPIVHSIAAKLGCLYPGRGSDSPFCPTFSDDKKGTTDLAQKLQQHVMASCFDSTLRNSSISTSSEQIDLNIAYNQPHHVSFSTMSGAKYSNTDPELDKRVTLGSSAIINNPTYESFLSLDILSVMSLNNQQIEVGPASGFDTFHRLAVLNGEPDIYIQRSPAQMDQ</sequence>
<dbReference type="PANTHER" id="PTHR47655">
    <property type="entry name" value="QUINIC ACID UTILIZATION ACTIVATOR"/>
    <property type="match status" value="1"/>
</dbReference>
<dbReference type="SUPFAM" id="SSF57701">
    <property type="entry name" value="Zn2/Cys6 DNA-binding domain"/>
    <property type="match status" value="1"/>
</dbReference>
<evidence type="ECO:0000313" key="4">
    <source>
        <dbReference type="Proteomes" id="UP001303647"/>
    </source>
</evidence>
<accession>A0AAN7CK65</accession>
<dbReference type="InterPro" id="IPR052783">
    <property type="entry name" value="Metabolic/Drug-Res_Regulator"/>
</dbReference>
<dbReference type="InterPro" id="IPR036864">
    <property type="entry name" value="Zn2-C6_fun-type_DNA-bd_sf"/>
</dbReference>
<dbReference type="PANTHER" id="PTHR47655:SF3">
    <property type="entry name" value="ZN(II)2CYS6 TRANSCRIPTION FACTOR (EUROFUNG)"/>
    <property type="match status" value="1"/>
</dbReference>
<organism evidence="3 4">
    <name type="scientific">Corynascus novoguineensis</name>
    <dbReference type="NCBI Taxonomy" id="1126955"/>
    <lineage>
        <taxon>Eukaryota</taxon>
        <taxon>Fungi</taxon>
        <taxon>Dikarya</taxon>
        <taxon>Ascomycota</taxon>
        <taxon>Pezizomycotina</taxon>
        <taxon>Sordariomycetes</taxon>
        <taxon>Sordariomycetidae</taxon>
        <taxon>Sordariales</taxon>
        <taxon>Chaetomiaceae</taxon>
        <taxon>Corynascus</taxon>
    </lineage>
</organism>
<evidence type="ECO:0000313" key="3">
    <source>
        <dbReference type="EMBL" id="KAK4243146.1"/>
    </source>
</evidence>
<gene>
    <name evidence="3" type="ORF">C7999DRAFT_18462</name>
</gene>
<keyword evidence="1" id="KW-0539">Nucleus</keyword>
<comment type="caution">
    <text evidence="3">The sequence shown here is derived from an EMBL/GenBank/DDBJ whole genome shotgun (WGS) entry which is preliminary data.</text>
</comment>
<dbReference type="Pfam" id="PF00172">
    <property type="entry name" value="Zn_clus"/>
    <property type="match status" value="1"/>
</dbReference>
<dbReference type="PROSITE" id="PS00463">
    <property type="entry name" value="ZN2_CY6_FUNGAL_1"/>
    <property type="match status" value="1"/>
</dbReference>
<dbReference type="InterPro" id="IPR001138">
    <property type="entry name" value="Zn2Cys6_DnaBD"/>
</dbReference>
<dbReference type="CDD" id="cd00067">
    <property type="entry name" value="GAL4"/>
    <property type="match status" value="1"/>
</dbReference>
<keyword evidence="4" id="KW-1185">Reference proteome</keyword>
<dbReference type="PROSITE" id="PS50048">
    <property type="entry name" value="ZN2_CY6_FUNGAL_2"/>
    <property type="match status" value="1"/>
</dbReference>